<feature type="signal peptide" evidence="3">
    <location>
        <begin position="1"/>
        <end position="39"/>
    </location>
</feature>
<gene>
    <name evidence="5" type="ORF">ACFSCS_04540</name>
</gene>
<evidence type="ECO:0000256" key="3">
    <source>
        <dbReference type="SAM" id="SignalP"/>
    </source>
</evidence>
<feature type="compositionally biased region" description="Pro residues" evidence="2">
    <location>
        <begin position="179"/>
        <end position="188"/>
    </location>
</feature>
<dbReference type="PANTHER" id="PTHR21666:SF289">
    <property type="entry name" value="L-ALA--D-GLU ENDOPEPTIDASE"/>
    <property type="match status" value="1"/>
</dbReference>
<evidence type="ECO:0000256" key="2">
    <source>
        <dbReference type="SAM" id="MobiDB-lite"/>
    </source>
</evidence>
<dbReference type="InterPro" id="IPR011055">
    <property type="entry name" value="Dup_hybrid_motif"/>
</dbReference>
<accession>A0ABW4RVM5</accession>
<feature type="domain" description="M23ase beta-sheet core" evidence="4">
    <location>
        <begin position="70"/>
        <end position="160"/>
    </location>
</feature>
<evidence type="ECO:0000313" key="6">
    <source>
        <dbReference type="Proteomes" id="UP001597326"/>
    </source>
</evidence>
<evidence type="ECO:0000313" key="5">
    <source>
        <dbReference type="EMBL" id="MFD1889458.1"/>
    </source>
</evidence>
<dbReference type="InterPro" id="IPR050570">
    <property type="entry name" value="Cell_wall_metabolism_enzyme"/>
</dbReference>
<dbReference type="InterPro" id="IPR016047">
    <property type="entry name" value="M23ase_b-sheet_dom"/>
</dbReference>
<dbReference type="Proteomes" id="UP001597326">
    <property type="component" value="Unassembled WGS sequence"/>
</dbReference>
<evidence type="ECO:0000259" key="4">
    <source>
        <dbReference type="Pfam" id="PF01551"/>
    </source>
</evidence>
<comment type="caution">
    <text evidence="5">The sequence shown here is derived from an EMBL/GenBank/DDBJ whole genome shotgun (WGS) entry which is preliminary data.</text>
</comment>
<dbReference type="CDD" id="cd12797">
    <property type="entry name" value="M23_peptidase"/>
    <property type="match status" value="2"/>
</dbReference>
<name>A0ABW4RVM5_9ACTN</name>
<dbReference type="SUPFAM" id="SSF51261">
    <property type="entry name" value="Duplicated hybrid motif"/>
    <property type="match status" value="2"/>
</dbReference>
<feature type="region of interest" description="Disordered" evidence="2">
    <location>
        <begin position="177"/>
        <end position="212"/>
    </location>
</feature>
<proteinExistence type="predicted"/>
<reference evidence="6" key="1">
    <citation type="journal article" date="2019" name="Int. J. Syst. Evol. Microbiol.">
        <title>The Global Catalogue of Microorganisms (GCM) 10K type strain sequencing project: providing services to taxonomists for standard genome sequencing and annotation.</title>
        <authorList>
            <consortium name="The Broad Institute Genomics Platform"/>
            <consortium name="The Broad Institute Genome Sequencing Center for Infectious Disease"/>
            <person name="Wu L."/>
            <person name="Ma J."/>
        </authorList>
    </citation>
    <scope>NUCLEOTIDE SEQUENCE [LARGE SCALE GENOMIC DNA]</scope>
    <source>
        <strain evidence="6">CAIM 431</strain>
    </source>
</reference>
<feature type="chain" id="PRO_5046715456" evidence="3">
    <location>
        <begin position="40"/>
        <end position="335"/>
    </location>
</feature>
<feature type="domain" description="M23ase beta-sheet core" evidence="4">
    <location>
        <begin position="233"/>
        <end position="331"/>
    </location>
</feature>
<dbReference type="Pfam" id="PF01551">
    <property type="entry name" value="Peptidase_M23"/>
    <property type="match status" value="2"/>
</dbReference>
<protein>
    <submittedName>
        <fullName evidence="5">Peptidoglycan DD-metalloendopeptidase family protein</fullName>
    </submittedName>
</protein>
<keyword evidence="1 3" id="KW-0732">Signal</keyword>
<keyword evidence="6" id="KW-1185">Reference proteome</keyword>
<sequence length="335" mass="34469">MRTTTPRSPGTASTAPARPLAVLLAGLLVALLPASQAGAAPGGSGTDLVRPVPGPVARHYDPPAERWQAGHRGIDLAAPPGTPVVAAAGGRVAFVGMVAGRPVVSVEHADGTRTTYEPVRARVRAGATVSAGQSLGEVVAGHDCACLHFGLRRGRDYLDPNRFGSADGQVRLHRWGARPAPPPPPPSPIGGGEVPLAGFTQPTGAHGLARPSAGPVSSRFGMRFHPVLYRWKLHDGVDFADPCGAPVRASAAGRVVLVEANLAYGNRVVVDHGVLSGRRVRTSYNHLSSVAASPGQVLGAGQRVGRVGTTGFSTGCHLHFMVWIDGGVVDPLGQL</sequence>
<organism evidence="5 6">
    <name type="scientific">Luteococcus peritonei</name>
    <dbReference type="NCBI Taxonomy" id="88874"/>
    <lineage>
        <taxon>Bacteria</taxon>
        <taxon>Bacillati</taxon>
        <taxon>Actinomycetota</taxon>
        <taxon>Actinomycetes</taxon>
        <taxon>Propionibacteriales</taxon>
        <taxon>Propionibacteriaceae</taxon>
        <taxon>Luteococcus</taxon>
    </lineage>
</organism>
<evidence type="ECO:0000256" key="1">
    <source>
        <dbReference type="ARBA" id="ARBA00022729"/>
    </source>
</evidence>
<dbReference type="EMBL" id="JBHUFZ010000010">
    <property type="protein sequence ID" value="MFD1889458.1"/>
    <property type="molecule type" value="Genomic_DNA"/>
</dbReference>
<dbReference type="Gene3D" id="2.70.70.10">
    <property type="entry name" value="Glucose Permease (Domain IIA)"/>
    <property type="match status" value="2"/>
</dbReference>
<dbReference type="RefSeq" id="WP_343872469.1">
    <property type="nucleotide sequence ID" value="NZ_BAAAIX010000008.1"/>
</dbReference>
<dbReference type="PANTHER" id="PTHR21666">
    <property type="entry name" value="PEPTIDASE-RELATED"/>
    <property type="match status" value="1"/>
</dbReference>